<dbReference type="EMBL" id="CP004121">
    <property type="protein sequence ID" value="AGF57339.1"/>
    <property type="molecule type" value="Genomic_DNA"/>
</dbReference>
<dbReference type="RefSeq" id="WP_015393655.1">
    <property type="nucleotide sequence ID" value="NC_020291.1"/>
</dbReference>
<proteinExistence type="predicted"/>
<gene>
    <name evidence="2" type="ORF">Cspa_c35780</name>
</gene>
<keyword evidence="3" id="KW-1185">Reference proteome</keyword>
<keyword evidence="1" id="KW-0732">Signal</keyword>
<organism evidence="2 3">
    <name type="scientific">Clostridium saccharoperbutylacetonicum N1-4(HMT)</name>
    <dbReference type="NCBI Taxonomy" id="931276"/>
    <lineage>
        <taxon>Bacteria</taxon>
        <taxon>Bacillati</taxon>
        <taxon>Bacillota</taxon>
        <taxon>Clostridia</taxon>
        <taxon>Eubacteriales</taxon>
        <taxon>Clostridiaceae</taxon>
        <taxon>Clostridium</taxon>
    </lineage>
</organism>
<dbReference type="STRING" id="36745.CLSAP_33510"/>
<dbReference type="KEGG" id="csr:Cspa_c35780"/>
<evidence type="ECO:0000313" key="2">
    <source>
        <dbReference type="EMBL" id="AGF57339.1"/>
    </source>
</evidence>
<sequence length="423" mass="48109">MKEFRKNSLRITRKTIISCMVLAAVTAANCSVVKAADNNLITATSSSETNVNGTYKFIIDSDVKDYDDIYKLEKVTNFKFKLPNFLPEGDKLQAIQLIKLSDKDNAIQLYYNGEDKHIASDISLKISKTDPVEATKKIEVDKMKTTKNHKVEAEEKTMKLGDINGTSLSLSITSPSEKLQDGFITKEFKISDKYFIWQADGIYYSIRYSSQIIEEGKSDKENIILSEDMIKKIVKSLVTPSEIKINDYSTIKNELSTETGVMGIYDNEDLKKAEKLLGFTPKLPISINDAINIKESVVGVSSDSDIKNNKIDYELDSFYTNKNGSITFNEGKTSKQYDYIKKNGYYSEKNWKTNEMVKIDVSKLNVNNTEVFKFKELQVEENQAPCLCYFWKESDIYYSVIFFGQADNSDEIIKTFVNSKPMA</sequence>
<accession>M1MHF1</accession>
<dbReference type="HOGENOM" id="CLU_646737_0_0_9"/>
<feature type="chain" id="PRO_5004015530" evidence="1">
    <location>
        <begin position="36"/>
        <end position="423"/>
    </location>
</feature>
<name>M1MHF1_9CLOT</name>
<dbReference type="PATRIC" id="fig|931276.5.peg.3603"/>
<evidence type="ECO:0000313" key="3">
    <source>
        <dbReference type="Proteomes" id="UP000011728"/>
    </source>
</evidence>
<dbReference type="AlphaFoldDB" id="M1MHF1"/>
<reference evidence="2 3" key="1">
    <citation type="submission" date="2013-02" db="EMBL/GenBank/DDBJ databases">
        <title>Genome sequence of Clostridium saccharoperbutylacetonicum N1-4(HMT).</title>
        <authorList>
            <person name="Poehlein A."/>
            <person name="Daniel R."/>
        </authorList>
    </citation>
    <scope>NUCLEOTIDE SEQUENCE [LARGE SCALE GENOMIC DNA]</scope>
    <source>
        <strain evidence="3">N1-4(HMT)</strain>
    </source>
</reference>
<dbReference type="eggNOG" id="COG4219">
    <property type="taxonomic scope" value="Bacteria"/>
</dbReference>
<dbReference type="Proteomes" id="UP000011728">
    <property type="component" value="Chromosome"/>
</dbReference>
<dbReference type="OrthoDB" id="9816453at2"/>
<feature type="signal peptide" evidence="1">
    <location>
        <begin position="1"/>
        <end position="35"/>
    </location>
</feature>
<protein>
    <submittedName>
        <fullName evidence="2">Peptidase M56, BlaR1</fullName>
    </submittedName>
</protein>
<evidence type="ECO:0000256" key="1">
    <source>
        <dbReference type="SAM" id="SignalP"/>
    </source>
</evidence>